<dbReference type="NCBIfam" id="TIGR01007">
    <property type="entry name" value="eps_fam"/>
    <property type="match status" value="1"/>
</dbReference>
<evidence type="ECO:0000256" key="1">
    <source>
        <dbReference type="ARBA" id="ARBA00004429"/>
    </source>
</evidence>
<evidence type="ECO:0000256" key="2">
    <source>
        <dbReference type="ARBA" id="ARBA00008883"/>
    </source>
</evidence>
<evidence type="ECO:0000256" key="19">
    <source>
        <dbReference type="SAM" id="Phobius"/>
    </source>
</evidence>
<evidence type="ECO:0000256" key="14">
    <source>
        <dbReference type="ARBA" id="ARBA00053015"/>
    </source>
</evidence>
<evidence type="ECO:0000259" key="21">
    <source>
        <dbReference type="Pfam" id="PF13614"/>
    </source>
</evidence>
<comment type="subcellular location">
    <subcellularLocation>
        <location evidence="1">Cell inner membrane</location>
        <topology evidence="1">Multi-pass membrane protein</topology>
    </subcellularLocation>
</comment>
<dbReference type="NCBIfam" id="TIGR01005">
    <property type="entry name" value="eps_transp_fam"/>
    <property type="match status" value="1"/>
</dbReference>
<dbReference type="PANTHER" id="PTHR32309">
    <property type="entry name" value="TYROSINE-PROTEIN KINASE"/>
    <property type="match status" value="1"/>
</dbReference>
<reference evidence="23 24" key="1">
    <citation type="submission" date="2019-09" db="EMBL/GenBank/DDBJ databases">
        <title>FDA dAtabase for Regulatory Grade micrObial Sequences (FDA-ARGOS): Supporting development and validation of Infectious Disease Dx tests.</title>
        <authorList>
            <person name="Sciortino C."/>
            <person name="Tallon L."/>
            <person name="Sadzewicz L."/>
            <person name="Vavikolanu K."/>
            <person name="Mehta A."/>
            <person name="Aluvathingal J."/>
            <person name="Nadendla S."/>
            <person name="Nandy P."/>
            <person name="Geyer C."/>
            <person name="Yan Y."/>
            <person name="Sichtig H."/>
        </authorList>
    </citation>
    <scope>NUCLEOTIDE SEQUENCE [LARGE SCALE GENOMIC DNA]</scope>
    <source>
        <strain evidence="23 24">FDAARGOS_664</strain>
    </source>
</reference>
<name>A0A5P2HEE0_9BURK</name>
<dbReference type="RefSeq" id="WP_150377394.1">
    <property type="nucleotide sequence ID" value="NZ_CP044067.1"/>
</dbReference>
<keyword evidence="7" id="KW-0547">Nucleotide-binding</keyword>
<dbReference type="InterPro" id="IPR003856">
    <property type="entry name" value="LPS_length_determ_N"/>
</dbReference>
<dbReference type="Pfam" id="PF23607">
    <property type="entry name" value="WZC_N"/>
    <property type="match status" value="1"/>
</dbReference>
<proteinExistence type="inferred from homology"/>
<evidence type="ECO:0000259" key="22">
    <source>
        <dbReference type="Pfam" id="PF13807"/>
    </source>
</evidence>
<gene>
    <name evidence="23" type="ORF">FOB72_25220</name>
</gene>
<keyword evidence="9" id="KW-0067">ATP-binding</keyword>
<evidence type="ECO:0000256" key="3">
    <source>
        <dbReference type="ARBA" id="ARBA00022475"/>
    </source>
</evidence>
<evidence type="ECO:0000256" key="5">
    <source>
        <dbReference type="ARBA" id="ARBA00022679"/>
    </source>
</evidence>
<dbReference type="SUPFAM" id="SSF52540">
    <property type="entry name" value="P-loop containing nucleoside triphosphate hydrolases"/>
    <property type="match status" value="1"/>
</dbReference>
<keyword evidence="13" id="KW-0270">Exopolysaccharide synthesis</keyword>
<dbReference type="GO" id="GO:0005524">
    <property type="term" value="F:ATP binding"/>
    <property type="evidence" value="ECO:0007669"/>
    <property type="project" value="UniProtKB-KW"/>
</dbReference>
<sequence>MKPDLPMTLPQMTSNEVDLGAYLDTILESRRLVAAIAAAFIVLGVLYAVLAPPVYRADIMLQVEDSTDGAAGGNLVANVSSLFQVKSVTAGEIEILRSRLVVATAVDKLRLYIDADPVRFPLIGDWIARRQRGLSTPGLMGMGGYAWGAERIAVERFDVPRALEELPFRVVALGNGRYRLDGKALDGATGPREGAVGQTLIVPTPDGAVALHVTAMEARAGAEFEVVRHSRNGIVESIQKQLDIQEKGKQQSGVIGVRLEGTDPDLTARTMNEIGAEYVRQNVDRKSAEAAKSLEFLDGELPKLKATLERAEARFNDYRRAHGVIDVSDEARLTLQYAVDAQTQLLGLEQKRSDLNSRFAANHPSIGTIDEQIGALRRVLGDVDKRIRKLPAVEQEVVRLRRDVQVNNELYLALLQSAQQLSLLKAGKVGSVRVVDEAVQPELPVKPVAWLVVAVSAVVGLFVGMIAAIVRDRMFGGITDVDEIERYVGMSVYATIPSAQPQRELTRQVSAKAAGTHLLAITHPHEPAVESLRSLRTALQFAMIDAPNNIVFVTGPTPGVGKSFISANFSALIASAGKRVLLIDGDLRRGYLNQYFGRTRERGVSDVLAGTCKLASAIHRTPIDNLDFLSTGALPPNPSELLHSPAMAALLAEVSAQYDVVLLDGPPALAVSDAVILAPLAGITFVVARAGRTRAGELAEIQRRLEQNGVNVKGVLLNYLNPRSGRQSYGGKYGSYRYVAYEYAPAKH</sequence>
<keyword evidence="18" id="KW-0175">Coiled coil</keyword>
<comment type="function">
    <text evidence="15">Probably involved in polymerization and/or export of exopolysaccharide EPS I which functions as a virulence factor. May be involved in an ATP-dependent process in the pathway for EPS I production, possibly export of the trimeric repeat units across the inner membrane or their polymerization.</text>
</comment>
<evidence type="ECO:0000256" key="17">
    <source>
        <dbReference type="ARBA" id="ARBA00081049"/>
    </source>
</evidence>
<evidence type="ECO:0000256" key="12">
    <source>
        <dbReference type="ARBA" id="ARBA00023137"/>
    </source>
</evidence>
<evidence type="ECO:0000256" key="4">
    <source>
        <dbReference type="ARBA" id="ARBA00022519"/>
    </source>
</evidence>
<evidence type="ECO:0000256" key="9">
    <source>
        <dbReference type="ARBA" id="ARBA00022840"/>
    </source>
</evidence>
<evidence type="ECO:0000256" key="10">
    <source>
        <dbReference type="ARBA" id="ARBA00022989"/>
    </source>
</evidence>
<keyword evidence="6 19" id="KW-0812">Transmembrane</keyword>
<dbReference type="GO" id="GO:0042802">
    <property type="term" value="F:identical protein binding"/>
    <property type="evidence" value="ECO:0007669"/>
    <property type="project" value="UniProtKB-ARBA"/>
</dbReference>
<dbReference type="Proteomes" id="UP000322822">
    <property type="component" value="Chromosome 2"/>
</dbReference>
<dbReference type="InterPro" id="IPR005702">
    <property type="entry name" value="Wzc-like_C"/>
</dbReference>
<dbReference type="PANTHER" id="PTHR32309:SF32">
    <property type="entry name" value="TYROSINE-PROTEIN KINASE ETK-RELATED"/>
    <property type="match status" value="1"/>
</dbReference>
<dbReference type="InterPro" id="IPR027417">
    <property type="entry name" value="P-loop_NTPase"/>
</dbReference>
<comment type="similarity">
    <text evidence="2">Belongs to the etk/wzc family.</text>
</comment>
<evidence type="ECO:0000256" key="13">
    <source>
        <dbReference type="ARBA" id="ARBA00023169"/>
    </source>
</evidence>
<protein>
    <recommendedName>
        <fullName evidence="16">Putative tyrosine-protein kinase EpsB</fullName>
    </recommendedName>
    <alternativeName>
        <fullName evidence="17">EPS I polysaccharide export protein EpsB</fullName>
    </alternativeName>
</protein>
<keyword evidence="5 23" id="KW-0808">Transferase</keyword>
<comment type="catalytic activity">
    <reaction evidence="14">
        <text>L-tyrosyl-[protein] + ATP = O-phospho-L-tyrosyl-[protein] + ADP + H(+)</text>
        <dbReference type="Rhea" id="RHEA:10596"/>
        <dbReference type="Rhea" id="RHEA-COMP:10136"/>
        <dbReference type="Rhea" id="RHEA-COMP:20101"/>
        <dbReference type="ChEBI" id="CHEBI:15378"/>
        <dbReference type="ChEBI" id="CHEBI:30616"/>
        <dbReference type="ChEBI" id="CHEBI:46858"/>
        <dbReference type="ChEBI" id="CHEBI:61978"/>
        <dbReference type="ChEBI" id="CHEBI:456216"/>
    </reaction>
</comment>
<evidence type="ECO:0000256" key="6">
    <source>
        <dbReference type="ARBA" id="ARBA00022692"/>
    </source>
</evidence>
<keyword evidence="3" id="KW-1003">Cell membrane</keyword>
<evidence type="ECO:0000256" key="15">
    <source>
        <dbReference type="ARBA" id="ARBA00054296"/>
    </source>
</evidence>
<keyword evidence="11 19" id="KW-0472">Membrane</keyword>
<organism evidence="23 24">
    <name type="scientific">Cupriavidus pauculus</name>
    <dbReference type="NCBI Taxonomy" id="82633"/>
    <lineage>
        <taxon>Bacteria</taxon>
        <taxon>Pseudomonadati</taxon>
        <taxon>Pseudomonadota</taxon>
        <taxon>Betaproteobacteria</taxon>
        <taxon>Burkholderiales</taxon>
        <taxon>Burkholderiaceae</taxon>
        <taxon>Cupriavidus</taxon>
    </lineage>
</organism>
<dbReference type="AlphaFoldDB" id="A0A5P2HEE0"/>
<dbReference type="InterPro" id="IPR032807">
    <property type="entry name" value="GNVR"/>
</dbReference>
<dbReference type="GO" id="GO:0000271">
    <property type="term" value="P:polysaccharide biosynthetic process"/>
    <property type="evidence" value="ECO:0007669"/>
    <property type="project" value="UniProtKB-KW"/>
</dbReference>
<keyword evidence="8 23" id="KW-0418">Kinase</keyword>
<dbReference type="InterPro" id="IPR005700">
    <property type="entry name" value="EPS_ExoP-like"/>
</dbReference>
<evidence type="ECO:0000256" key="8">
    <source>
        <dbReference type="ARBA" id="ARBA00022777"/>
    </source>
</evidence>
<evidence type="ECO:0000256" key="18">
    <source>
        <dbReference type="SAM" id="Coils"/>
    </source>
</evidence>
<evidence type="ECO:0000259" key="20">
    <source>
        <dbReference type="Pfam" id="PF02706"/>
    </source>
</evidence>
<dbReference type="CDD" id="cd05387">
    <property type="entry name" value="BY-kinase"/>
    <property type="match status" value="1"/>
</dbReference>
<evidence type="ECO:0000313" key="24">
    <source>
        <dbReference type="Proteomes" id="UP000322822"/>
    </source>
</evidence>
<dbReference type="Pfam" id="PF13614">
    <property type="entry name" value="AAA_31"/>
    <property type="match status" value="1"/>
</dbReference>
<dbReference type="FunFam" id="3.40.50.300:FF:000527">
    <property type="entry name" value="Tyrosine-protein kinase etk"/>
    <property type="match status" value="1"/>
</dbReference>
<evidence type="ECO:0000256" key="16">
    <source>
        <dbReference type="ARBA" id="ARBA00067833"/>
    </source>
</evidence>
<evidence type="ECO:0000256" key="7">
    <source>
        <dbReference type="ARBA" id="ARBA00022741"/>
    </source>
</evidence>
<evidence type="ECO:0000256" key="11">
    <source>
        <dbReference type="ARBA" id="ARBA00023136"/>
    </source>
</evidence>
<dbReference type="EMBL" id="CP044067">
    <property type="protein sequence ID" value="QET06677.1"/>
    <property type="molecule type" value="Genomic_DNA"/>
</dbReference>
<accession>A0A5P2HEE0</accession>
<dbReference type="InterPro" id="IPR025669">
    <property type="entry name" value="AAA_dom"/>
</dbReference>
<evidence type="ECO:0000313" key="23">
    <source>
        <dbReference type="EMBL" id="QET06677.1"/>
    </source>
</evidence>
<dbReference type="Gene3D" id="3.40.50.300">
    <property type="entry name" value="P-loop containing nucleotide triphosphate hydrolases"/>
    <property type="match status" value="1"/>
</dbReference>
<dbReference type="InterPro" id="IPR050445">
    <property type="entry name" value="Bact_polysacc_biosynth/exp"/>
</dbReference>
<dbReference type="Pfam" id="PF13807">
    <property type="entry name" value="GNVR"/>
    <property type="match status" value="1"/>
</dbReference>
<feature type="coiled-coil region" evidence="18">
    <location>
        <begin position="294"/>
        <end position="358"/>
    </location>
</feature>
<feature type="transmembrane region" description="Helical" evidence="19">
    <location>
        <begin position="448"/>
        <end position="470"/>
    </location>
</feature>
<keyword evidence="4" id="KW-0997">Cell inner membrane</keyword>
<feature type="transmembrane region" description="Helical" evidence="19">
    <location>
        <begin position="32"/>
        <end position="50"/>
    </location>
</feature>
<keyword evidence="10 19" id="KW-1133">Transmembrane helix</keyword>
<feature type="domain" description="AAA" evidence="21">
    <location>
        <begin position="559"/>
        <end position="677"/>
    </location>
</feature>
<dbReference type="GO" id="GO:0005886">
    <property type="term" value="C:plasma membrane"/>
    <property type="evidence" value="ECO:0007669"/>
    <property type="project" value="UniProtKB-SubCell"/>
</dbReference>
<dbReference type="Pfam" id="PF02706">
    <property type="entry name" value="Wzz"/>
    <property type="match status" value="1"/>
</dbReference>
<dbReference type="OrthoDB" id="9808257at2"/>
<feature type="domain" description="Polysaccharide chain length determinant N-terminal" evidence="20">
    <location>
        <begin position="15"/>
        <end position="109"/>
    </location>
</feature>
<dbReference type="GO" id="GO:0004713">
    <property type="term" value="F:protein tyrosine kinase activity"/>
    <property type="evidence" value="ECO:0007669"/>
    <property type="project" value="UniProtKB-KW"/>
</dbReference>
<feature type="domain" description="Tyrosine-protein kinase G-rich" evidence="22">
    <location>
        <begin position="393"/>
        <end position="472"/>
    </location>
</feature>
<keyword evidence="12" id="KW-0829">Tyrosine-protein kinase</keyword>